<proteinExistence type="predicted"/>
<organism evidence="2 3">
    <name type="scientific">Lupinus albus</name>
    <name type="common">White lupine</name>
    <name type="synonym">Lupinus termis</name>
    <dbReference type="NCBI Taxonomy" id="3870"/>
    <lineage>
        <taxon>Eukaryota</taxon>
        <taxon>Viridiplantae</taxon>
        <taxon>Streptophyta</taxon>
        <taxon>Embryophyta</taxon>
        <taxon>Tracheophyta</taxon>
        <taxon>Spermatophyta</taxon>
        <taxon>Magnoliopsida</taxon>
        <taxon>eudicotyledons</taxon>
        <taxon>Gunneridae</taxon>
        <taxon>Pentapetalae</taxon>
        <taxon>rosids</taxon>
        <taxon>fabids</taxon>
        <taxon>Fabales</taxon>
        <taxon>Fabaceae</taxon>
        <taxon>Papilionoideae</taxon>
        <taxon>50 kb inversion clade</taxon>
        <taxon>genistoids sensu lato</taxon>
        <taxon>core genistoids</taxon>
        <taxon>Genisteae</taxon>
        <taxon>Lupinus</taxon>
    </lineage>
</organism>
<sequence>MDKRERVAYYTSDKTDELEQYDITVNKYVYGKELNTKGCSVRLVSSPDYVCNILTPTLVVENQVSSSTNLHWCIQVWSNMCSTLSIILLLFVLSQTPMLLILNQKIPMKKKAITN</sequence>
<evidence type="ECO:0000256" key="1">
    <source>
        <dbReference type="SAM" id="Phobius"/>
    </source>
</evidence>
<dbReference type="AlphaFoldDB" id="A0A6A4R8Z6"/>
<keyword evidence="1" id="KW-1133">Transmembrane helix</keyword>
<keyword evidence="3" id="KW-1185">Reference proteome</keyword>
<keyword evidence="1" id="KW-0812">Transmembrane</keyword>
<dbReference type="Pfam" id="PF01190">
    <property type="entry name" value="Pollen_Ole_e_1"/>
    <property type="match status" value="1"/>
</dbReference>
<comment type="caution">
    <text evidence="2">The sequence shown here is derived from an EMBL/GenBank/DDBJ whole genome shotgun (WGS) entry which is preliminary data.</text>
</comment>
<dbReference type="OrthoDB" id="747559at2759"/>
<keyword evidence="1" id="KW-0472">Membrane</keyword>
<dbReference type="EMBL" id="WOCE01000001">
    <property type="protein sequence ID" value="KAE9621792.1"/>
    <property type="molecule type" value="Genomic_DNA"/>
</dbReference>
<feature type="transmembrane region" description="Helical" evidence="1">
    <location>
        <begin position="76"/>
        <end position="102"/>
    </location>
</feature>
<gene>
    <name evidence="2" type="ORF">Lalb_Chr01g0018521</name>
</gene>
<evidence type="ECO:0000313" key="2">
    <source>
        <dbReference type="EMBL" id="KAE9621792.1"/>
    </source>
</evidence>
<dbReference type="Proteomes" id="UP000447434">
    <property type="component" value="Chromosome 1"/>
</dbReference>
<evidence type="ECO:0000313" key="3">
    <source>
        <dbReference type="Proteomes" id="UP000447434"/>
    </source>
</evidence>
<accession>A0A6A4R8Z6</accession>
<reference evidence="3" key="1">
    <citation type="journal article" date="2020" name="Nat. Commun.">
        <title>Genome sequence of the cluster root forming white lupin.</title>
        <authorList>
            <person name="Hufnagel B."/>
            <person name="Marques A."/>
            <person name="Soriano A."/>
            <person name="Marques L."/>
            <person name="Divol F."/>
            <person name="Doumas P."/>
            <person name="Sallet E."/>
            <person name="Mancinotti D."/>
            <person name="Carrere S."/>
            <person name="Marande W."/>
            <person name="Arribat S."/>
            <person name="Keller J."/>
            <person name="Huneau C."/>
            <person name="Blein T."/>
            <person name="Aime D."/>
            <person name="Laguerre M."/>
            <person name="Taylor J."/>
            <person name="Schubert V."/>
            <person name="Nelson M."/>
            <person name="Geu-Flores F."/>
            <person name="Crespi M."/>
            <person name="Gallardo-Guerrero K."/>
            <person name="Delaux P.-M."/>
            <person name="Salse J."/>
            <person name="Berges H."/>
            <person name="Guyot R."/>
            <person name="Gouzy J."/>
            <person name="Peret B."/>
        </authorList>
    </citation>
    <scope>NUCLEOTIDE SEQUENCE [LARGE SCALE GENOMIC DNA]</scope>
    <source>
        <strain evidence="3">cv. Amiga</strain>
    </source>
</reference>
<name>A0A6A4R8Z6_LUPAL</name>
<protein>
    <submittedName>
        <fullName evidence="2">Uncharacterized protein</fullName>
    </submittedName>
</protein>